<dbReference type="AlphaFoldDB" id="K5VMS1"/>
<sequence>MLFIKLVLSTLTLAAVVVAEIHGAPGRRHADISSLHTERDPSQNGTLLKRGQTFQNVRFSRYSPQTGNQVACGGLYQDTDWVVALNAPQFESIPGHMCGQEITISLDGKTAQATIVDEVLFSLFPTLRPSIPCPSCPEGGIDCTPAIATFFGFYNDITWAGGWNVGDGDPAPTTSSIPPPPPTTSKTPDATSTPPPLPPSSSSAAFTSSSTWSSASLSSVWSSASSSASASSSSATSSSRTSSASTPPTAAPIPISNLAALYANLVNMALLALASENGQ</sequence>
<dbReference type="HOGENOM" id="CLU_047639_0_0_1"/>
<gene>
    <name evidence="3" type="ORF">PHACADRAFT_198799</name>
</gene>
<dbReference type="GeneID" id="18911364"/>
<name>K5VMS1_PHACS</name>
<dbReference type="Gene3D" id="2.40.40.10">
    <property type="entry name" value="RlpA-like domain"/>
    <property type="match status" value="1"/>
</dbReference>
<dbReference type="KEGG" id="pco:PHACADRAFT_198799"/>
<feature type="signal peptide" evidence="2">
    <location>
        <begin position="1"/>
        <end position="19"/>
    </location>
</feature>
<accession>K5VMS1</accession>
<dbReference type="OrthoDB" id="406505at2759"/>
<reference evidence="3 4" key="1">
    <citation type="journal article" date="2012" name="BMC Genomics">
        <title>Comparative genomics of the white-rot fungi, Phanerochaete carnosa and P. chrysosporium, to elucidate the genetic basis of the distinct wood types they colonize.</title>
        <authorList>
            <person name="Suzuki H."/>
            <person name="MacDonald J."/>
            <person name="Syed K."/>
            <person name="Salamov A."/>
            <person name="Hori C."/>
            <person name="Aerts A."/>
            <person name="Henrissat B."/>
            <person name="Wiebenga A."/>
            <person name="vanKuyk P.A."/>
            <person name="Barry K."/>
            <person name="Lindquist E."/>
            <person name="LaButti K."/>
            <person name="Lapidus A."/>
            <person name="Lucas S."/>
            <person name="Coutinho P."/>
            <person name="Gong Y."/>
            <person name="Samejima M."/>
            <person name="Mahadevan R."/>
            <person name="Abou-Zaid M."/>
            <person name="de Vries R.P."/>
            <person name="Igarashi K."/>
            <person name="Yadav J.S."/>
            <person name="Grigoriev I.V."/>
            <person name="Master E.R."/>
        </authorList>
    </citation>
    <scope>NUCLEOTIDE SEQUENCE [LARGE SCALE GENOMIC DNA]</scope>
    <source>
        <strain evidence="3 4">HHB-10118-sp</strain>
    </source>
</reference>
<feature type="compositionally biased region" description="Low complexity" evidence="1">
    <location>
        <begin position="226"/>
        <end position="248"/>
    </location>
</feature>
<dbReference type="Proteomes" id="UP000008370">
    <property type="component" value="Unassembled WGS sequence"/>
</dbReference>
<dbReference type="STRING" id="650164.K5VMS1"/>
<evidence type="ECO:0000256" key="2">
    <source>
        <dbReference type="SAM" id="SignalP"/>
    </source>
</evidence>
<evidence type="ECO:0000313" key="4">
    <source>
        <dbReference type="Proteomes" id="UP000008370"/>
    </source>
</evidence>
<dbReference type="CDD" id="cd22191">
    <property type="entry name" value="DPBB_RlpA_EXP_N-like"/>
    <property type="match status" value="1"/>
</dbReference>
<dbReference type="RefSeq" id="XP_007399087.1">
    <property type="nucleotide sequence ID" value="XM_007399025.1"/>
</dbReference>
<evidence type="ECO:0000256" key="1">
    <source>
        <dbReference type="SAM" id="MobiDB-lite"/>
    </source>
</evidence>
<protein>
    <submittedName>
        <fullName evidence="3">Uncharacterized protein</fullName>
    </submittedName>
</protein>
<dbReference type="EMBL" id="JH930475">
    <property type="protein sequence ID" value="EKM52753.1"/>
    <property type="molecule type" value="Genomic_DNA"/>
</dbReference>
<proteinExistence type="predicted"/>
<feature type="chain" id="PRO_5003889943" evidence="2">
    <location>
        <begin position="20"/>
        <end position="279"/>
    </location>
</feature>
<feature type="region of interest" description="Disordered" evidence="1">
    <location>
        <begin position="165"/>
        <end position="205"/>
    </location>
</feature>
<dbReference type="InParanoid" id="K5VMS1"/>
<evidence type="ECO:0000313" key="3">
    <source>
        <dbReference type="EMBL" id="EKM52753.1"/>
    </source>
</evidence>
<keyword evidence="2" id="KW-0732">Signal</keyword>
<dbReference type="InterPro" id="IPR036908">
    <property type="entry name" value="RlpA-like_sf"/>
</dbReference>
<feature type="region of interest" description="Disordered" evidence="1">
    <location>
        <begin position="226"/>
        <end position="250"/>
    </location>
</feature>
<organism evidence="3 4">
    <name type="scientific">Phanerochaete carnosa (strain HHB-10118-sp)</name>
    <name type="common">White-rot fungus</name>
    <name type="synonym">Peniophora carnosa</name>
    <dbReference type="NCBI Taxonomy" id="650164"/>
    <lineage>
        <taxon>Eukaryota</taxon>
        <taxon>Fungi</taxon>
        <taxon>Dikarya</taxon>
        <taxon>Basidiomycota</taxon>
        <taxon>Agaricomycotina</taxon>
        <taxon>Agaricomycetes</taxon>
        <taxon>Polyporales</taxon>
        <taxon>Phanerochaetaceae</taxon>
        <taxon>Phanerochaete</taxon>
    </lineage>
</organism>
<keyword evidence="4" id="KW-1185">Reference proteome</keyword>